<dbReference type="Gene3D" id="3.40.50.720">
    <property type="entry name" value="NAD(P)-binding Rossmann-like Domain"/>
    <property type="match status" value="1"/>
</dbReference>
<dbReference type="PRINTS" id="PR01713">
    <property type="entry name" value="NUCEPIMERASE"/>
</dbReference>
<dbReference type="PANTHER" id="PTHR43000">
    <property type="entry name" value="DTDP-D-GLUCOSE 4,6-DEHYDRATASE-RELATED"/>
    <property type="match status" value="1"/>
</dbReference>
<dbReference type="AlphaFoldDB" id="A0A1M5K2K6"/>
<sequence>MQYYNRNLKQFLSFDIFEIIVVKPCKIRFLSLPLNEIQLKLMEILVTGAAGFIGSHLAEKLRKMGHTVIGLDSFSAYYDVKLKRKNAERLRSFGIPVIEQDLCVDFLATILPDTFDYIFHCAAQPGIASKSTFKGYLDNNIIATHHLCHFAQQHLNLKLFINIGTSSIYGSDVFCDEEQMAKPISNYGVTKLAAEQIALSHSRLEDFPACSLRLYSVYGSRERPDKMFSQLIDCALNDKKFPLFKGSLAHKRSFTHINDIIGGIVSVMGKEEKCDGQIINLGSNKEYTTAQGVHTVEKLLNKKIEFNEQSARSGDQLRTKAVIDKAIRLLHYKPAISLEEGLREQIKWFKETQNRSIPKKVLSGFQTNQSIMKN</sequence>
<reference evidence="4" key="1">
    <citation type="submission" date="2016-11" db="EMBL/GenBank/DDBJ databases">
        <authorList>
            <person name="Varghese N."/>
            <person name="Submissions S."/>
        </authorList>
    </citation>
    <scope>NUCLEOTIDE SEQUENCE [LARGE SCALE GENOMIC DNA]</scope>
    <source>
        <strain evidence="4">DSM 24579</strain>
    </source>
</reference>
<evidence type="ECO:0000256" key="1">
    <source>
        <dbReference type="ARBA" id="ARBA00007637"/>
    </source>
</evidence>
<proteinExistence type="inferred from homology"/>
<evidence type="ECO:0000313" key="4">
    <source>
        <dbReference type="Proteomes" id="UP000183945"/>
    </source>
</evidence>
<accession>A0A1M5K2K6</accession>
<protein>
    <submittedName>
        <fullName evidence="3">Nucleoside-diphosphate-sugar epimerase</fullName>
    </submittedName>
</protein>
<organism evidence="3 4">
    <name type="scientific">Salegentibacter echinorum</name>
    <dbReference type="NCBI Taxonomy" id="1073325"/>
    <lineage>
        <taxon>Bacteria</taxon>
        <taxon>Pseudomonadati</taxon>
        <taxon>Bacteroidota</taxon>
        <taxon>Flavobacteriia</taxon>
        <taxon>Flavobacteriales</taxon>
        <taxon>Flavobacteriaceae</taxon>
        <taxon>Salegentibacter</taxon>
    </lineage>
</organism>
<feature type="domain" description="NAD-dependent epimerase/dehydratase" evidence="2">
    <location>
        <begin position="44"/>
        <end position="282"/>
    </location>
</feature>
<name>A0A1M5K2K6_SALEC</name>
<evidence type="ECO:0000259" key="2">
    <source>
        <dbReference type="Pfam" id="PF01370"/>
    </source>
</evidence>
<dbReference type="EMBL" id="FQVT01000013">
    <property type="protein sequence ID" value="SHG47028.1"/>
    <property type="molecule type" value="Genomic_DNA"/>
</dbReference>
<dbReference type="Proteomes" id="UP000183945">
    <property type="component" value="Unassembled WGS sequence"/>
</dbReference>
<evidence type="ECO:0000313" key="3">
    <source>
        <dbReference type="EMBL" id="SHG47028.1"/>
    </source>
</evidence>
<dbReference type="Pfam" id="PF01370">
    <property type="entry name" value="Epimerase"/>
    <property type="match status" value="1"/>
</dbReference>
<dbReference type="SUPFAM" id="SSF51735">
    <property type="entry name" value="NAD(P)-binding Rossmann-fold domains"/>
    <property type="match status" value="1"/>
</dbReference>
<comment type="similarity">
    <text evidence="1">Belongs to the NAD(P)-dependent epimerase/dehydratase family.</text>
</comment>
<dbReference type="InterPro" id="IPR001509">
    <property type="entry name" value="Epimerase_deHydtase"/>
</dbReference>
<gene>
    <name evidence="3" type="ORF">SAMN05444483_11324</name>
</gene>
<dbReference type="STRING" id="1073325.SAMN05444483_11324"/>
<dbReference type="InterPro" id="IPR036291">
    <property type="entry name" value="NAD(P)-bd_dom_sf"/>
</dbReference>
<keyword evidence="4" id="KW-1185">Reference proteome</keyword>